<dbReference type="InterPro" id="IPR003731">
    <property type="entry name" value="Di-Nase_FeMo-co_biosynth"/>
</dbReference>
<dbReference type="HOGENOM" id="CLU_104194_3_2_7"/>
<dbReference type="SUPFAM" id="SSF53146">
    <property type="entry name" value="Nitrogenase accessory factor-like"/>
    <property type="match status" value="1"/>
</dbReference>
<sequence length="139" mass="14274">MIRVAIASSDGESINEHFGKASQFIIYEVEDDGNYRQVEKREVLSGCSNAETSVHGPGGTTDRLGDVQAVFAVQIGPGAAAALQEKGVRAFNLKGSVHKALTAYGKRRKLLDAKIAGLTQGCGSGGGCGCGGSGGNSCR</sequence>
<dbReference type="RefSeq" id="WP_012647579.1">
    <property type="nucleotide sequence ID" value="NC_011979.1"/>
</dbReference>
<name>B9M070_GEODF</name>
<dbReference type="KEGG" id="geo:Geob_2497"/>
<keyword evidence="3" id="KW-1185">Reference proteome</keyword>
<dbReference type="InterPro" id="IPR051840">
    <property type="entry name" value="NifX/NifY_domain"/>
</dbReference>
<reference evidence="2 3" key="1">
    <citation type="submission" date="2009-01" db="EMBL/GenBank/DDBJ databases">
        <title>Complete sequence of Geobacter sp. FRC-32.</title>
        <authorList>
            <consortium name="US DOE Joint Genome Institute"/>
            <person name="Lucas S."/>
            <person name="Copeland A."/>
            <person name="Lapidus A."/>
            <person name="Glavina del Rio T."/>
            <person name="Dalin E."/>
            <person name="Tice H."/>
            <person name="Bruce D."/>
            <person name="Goodwin L."/>
            <person name="Pitluck S."/>
            <person name="Saunders E."/>
            <person name="Brettin T."/>
            <person name="Detter J.C."/>
            <person name="Han C."/>
            <person name="Larimer F."/>
            <person name="Land M."/>
            <person name="Hauser L."/>
            <person name="Kyrpides N."/>
            <person name="Ovchinnikova G."/>
            <person name="Kostka J."/>
            <person name="Richardson P."/>
        </authorList>
    </citation>
    <scope>NUCLEOTIDE SEQUENCE [LARGE SCALE GENOMIC DNA]</scope>
    <source>
        <strain evidence="3">DSM 22248 / JCM 15807 / FRC-32</strain>
    </source>
</reference>
<gene>
    <name evidence="2" type="ordered locus">Geob_2497</name>
</gene>
<dbReference type="InterPro" id="IPR036105">
    <property type="entry name" value="DiNase_FeMo-co_biosyn_sf"/>
</dbReference>
<organism evidence="2 3">
    <name type="scientific">Geotalea daltonii (strain DSM 22248 / JCM 15807 / FRC-32)</name>
    <name type="common">Geobacter daltonii</name>
    <dbReference type="NCBI Taxonomy" id="316067"/>
    <lineage>
        <taxon>Bacteria</taxon>
        <taxon>Pseudomonadati</taxon>
        <taxon>Thermodesulfobacteriota</taxon>
        <taxon>Desulfuromonadia</taxon>
        <taxon>Geobacterales</taxon>
        <taxon>Geobacteraceae</taxon>
        <taxon>Geotalea</taxon>
    </lineage>
</organism>
<dbReference type="STRING" id="316067.Geob_2497"/>
<evidence type="ECO:0000259" key="1">
    <source>
        <dbReference type="Pfam" id="PF02579"/>
    </source>
</evidence>
<dbReference type="eggNOG" id="COG1433">
    <property type="taxonomic scope" value="Bacteria"/>
</dbReference>
<dbReference type="PANTHER" id="PTHR33937:SF1">
    <property type="entry name" value="IRON-MOLIBDENUM COFACTOR PROCESSING PROTEIN"/>
    <property type="match status" value="1"/>
</dbReference>
<dbReference type="Pfam" id="PF02579">
    <property type="entry name" value="Nitro_FeMo-Co"/>
    <property type="match status" value="1"/>
</dbReference>
<dbReference type="OrthoDB" id="280278at2"/>
<proteinExistence type="predicted"/>
<dbReference type="EMBL" id="CP001390">
    <property type="protein sequence ID" value="ACM20850.1"/>
    <property type="molecule type" value="Genomic_DNA"/>
</dbReference>
<accession>B9M070</accession>
<dbReference type="CDD" id="cd00562">
    <property type="entry name" value="NifX_NifB"/>
    <property type="match status" value="1"/>
</dbReference>
<dbReference type="Proteomes" id="UP000007721">
    <property type="component" value="Chromosome"/>
</dbReference>
<evidence type="ECO:0000313" key="3">
    <source>
        <dbReference type="Proteomes" id="UP000007721"/>
    </source>
</evidence>
<protein>
    <submittedName>
        <fullName evidence="2">Nitrogenase molybdenum-iron cofactor biosynthesis protein NifB/NifX-related protein</fullName>
    </submittedName>
</protein>
<evidence type="ECO:0000313" key="2">
    <source>
        <dbReference type="EMBL" id="ACM20850.1"/>
    </source>
</evidence>
<dbReference type="AlphaFoldDB" id="B9M070"/>
<dbReference type="Gene3D" id="3.30.420.130">
    <property type="entry name" value="Dinitrogenase iron-molybdenum cofactor biosynthesis domain"/>
    <property type="match status" value="1"/>
</dbReference>
<dbReference type="PANTHER" id="PTHR33937">
    <property type="entry name" value="IRON-MOLYBDENUM PROTEIN-RELATED-RELATED"/>
    <property type="match status" value="1"/>
</dbReference>
<feature type="domain" description="Dinitrogenase iron-molybdenum cofactor biosynthesis" evidence="1">
    <location>
        <begin position="10"/>
        <end position="105"/>
    </location>
</feature>